<dbReference type="InterPro" id="IPR001192">
    <property type="entry name" value="PI-PLC_fam"/>
</dbReference>
<protein>
    <recommendedName>
        <fullName evidence="4">Phosphoinositide phospholipase C</fullName>
        <ecNumber evidence="4">3.1.4.11</ecNumber>
    </recommendedName>
</protein>
<proteinExistence type="predicted"/>
<feature type="domain" description="PH" evidence="6">
    <location>
        <begin position="163"/>
        <end position="274"/>
    </location>
</feature>
<dbReference type="SUPFAM" id="SSF50729">
    <property type="entry name" value="PH domain-like"/>
    <property type="match status" value="1"/>
</dbReference>
<dbReference type="InterPro" id="IPR001711">
    <property type="entry name" value="PLipase_C_Pinositol-sp_Y"/>
</dbReference>
<dbReference type="Proteomes" id="UP000663852">
    <property type="component" value="Unassembled WGS sequence"/>
</dbReference>
<dbReference type="Gene3D" id="2.60.40.150">
    <property type="entry name" value="C2 domain"/>
    <property type="match status" value="1"/>
</dbReference>
<dbReference type="PROSITE" id="PS50003">
    <property type="entry name" value="PH_DOMAIN"/>
    <property type="match status" value="1"/>
</dbReference>
<evidence type="ECO:0000256" key="4">
    <source>
        <dbReference type="RuleBase" id="RU361133"/>
    </source>
</evidence>
<feature type="domain" description="C2" evidence="7">
    <location>
        <begin position="784"/>
        <end position="908"/>
    </location>
</feature>
<dbReference type="PRINTS" id="PR00390">
    <property type="entry name" value="PHPHLIPASEC"/>
</dbReference>
<dbReference type="AlphaFoldDB" id="A0A814K7U5"/>
<dbReference type="GO" id="GO:0007214">
    <property type="term" value="P:gamma-aminobutyric acid signaling pathway"/>
    <property type="evidence" value="ECO:0007669"/>
    <property type="project" value="TreeGrafter"/>
</dbReference>
<dbReference type="InterPro" id="IPR000909">
    <property type="entry name" value="PLipase_C_PInositol-sp_X_dom"/>
</dbReference>
<dbReference type="InterPro" id="IPR011993">
    <property type="entry name" value="PH-like_dom_sf"/>
</dbReference>
<dbReference type="SMART" id="SM00233">
    <property type="entry name" value="PH"/>
    <property type="match status" value="1"/>
</dbReference>
<dbReference type="SUPFAM" id="SSF47473">
    <property type="entry name" value="EF-hand"/>
    <property type="match status" value="1"/>
</dbReference>
<dbReference type="GO" id="GO:0032228">
    <property type="term" value="P:regulation of synaptic transmission, GABAergic"/>
    <property type="evidence" value="ECO:0007669"/>
    <property type="project" value="TreeGrafter"/>
</dbReference>
<dbReference type="SUPFAM" id="SSF49562">
    <property type="entry name" value="C2 domain (Calcium/lipid-binding domain, CaLB)"/>
    <property type="match status" value="1"/>
</dbReference>
<dbReference type="FunFam" id="1.10.238.10:FF:000005">
    <property type="entry name" value="Phosphoinositide phospholipase C"/>
    <property type="match status" value="1"/>
</dbReference>
<comment type="caution">
    <text evidence="9">The sequence shown here is derived from an EMBL/GenBank/DDBJ whole genome shotgun (WGS) entry which is preliminary data.</text>
</comment>
<dbReference type="GO" id="GO:0046488">
    <property type="term" value="P:phosphatidylinositol metabolic process"/>
    <property type="evidence" value="ECO:0007669"/>
    <property type="project" value="TreeGrafter"/>
</dbReference>
<keyword evidence="3" id="KW-0807">Transducer</keyword>
<evidence type="ECO:0000313" key="11">
    <source>
        <dbReference type="Proteomes" id="UP000663828"/>
    </source>
</evidence>
<comment type="catalytic activity">
    <reaction evidence="4">
        <text>a 1,2-diacyl-sn-glycero-3-phospho-(1D-myo-inositol-4,5-bisphosphate) + H2O = 1D-myo-inositol 1,4,5-trisphosphate + a 1,2-diacyl-sn-glycerol + H(+)</text>
        <dbReference type="Rhea" id="RHEA:33179"/>
        <dbReference type="ChEBI" id="CHEBI:15377"/>
        <dbReference type="ChEBI" id="CHEBI:15378"/>
        <dbReference type="ChEBI" id="CHEBI:17815"/>
        <dbReference type="ChEBI" id="CHEBI:58456"/>
        <dbReference type="ChEBI" id="CHEBI:203600"/>
        <dbReference type="EC" id="3.1.4.11"/>
    </reaction>
</comment>
<dbReference type="SMART" id="SM00148">
    <property type="entry name" value="PLCXc"/>
    <property type="match status" value="1"/>
</dbReference>
<dbReference type="GO" id="GO:0016042">
    <property type="term" value="P:lipid catabolic process"/>
    <property type="evidence" value="ECO:0007669"/>
    <property type="project" value="UniProtKB-KW"/>
</dbReference>
<dbReference type="Proteomes" id="UP000663828">
    <property type="component" value="Unassembled WGS sequence"/>
</dbReference>
<evidence type="ECO:0000256" key="2">
    <source>
        <dbReference type="ARBA" id="ARBA00022490"/>
    </source>
</evidence>
<feature type="region of interest" description="Disordered" evidence="5">
    <location>
        <begin position="83"/>
        <end position="103"/>
    </location>
</feature>
<evidence type="ECO:0000313" key="9">
    <source>
        <dbReference type="EMBL" id="CAF1047324.1"/>
    </source>
</evidence>
<dbReference type="EMBL" id="CAJNOJ010000234">
    <property type="protein sequence ID" value="CAF1320818.1"/>
    <property type="molecule type" value="Genomic_DNA"/>
</dbReference>
<keyword evidence="4" id="KW-0442">Lipid degradation</keyword>
<keyword evidence="4" id="KW-0378">Hydrolase</keyword>
<dbReference type="InterPro" id="IPR011992">
    <property type="entry name" value="EF-hand-dom_pair"/>
</dbReference>
<evidence type="ECO:0000256" key="3">
    <source>
        <dbReference type="ARBA" id="ARBA00023224"/>
    </source>
</evidence>
<keyword evidence="4" id="KW-0443">Lipid metabolism</keyword>
<evidence type="ECO:0000259" key="6">
    <source>
        <dbReference type="PROSITE" id="PS50003"/>
    </source>
</evidence>
<dbReference type="Pfam" id="PF16457">
    <property type="entry name" value="PH_12"/>
    <property type="match status" value="1"/>
</dbReference>
<dbReference type="Pfam" id="PF00168">
    <property type="entry name" value="C2"/>
    <property type="match status" value="1"/>
</dbReference>
<dbReference type="SUPFAM" id="SSF51695">
    <property type="entry name" value="PLC-like phosphodiesterases"/>
    <property type="match status" value="1"/>
</dbReference>
<dbReference type="OrthoDB" id="269822at2759"/>
<dbReference type="FunFam" id="2.30.29.30:FF:000025">
    <property type="entry name" value="Phosphoinositide phospholipase C"/>
    <property type="match status" value="1"/>
</dbReference>
<dbReference type="GO" id="GO:0048015">
    <property type="term" value="P:phosphatidylinositol-mediated signaling"/>
    <property type="evidence" value="ECO:0007669"/>
    <property type="project" value="TreeGrafter"/>
</dbReference>
<dbReference type="InterPro" id="IPR001849">
    <property type="entry name" value="PH_domain"/>
</dbReference>
<dbReference type="CDD" id="cd00275">
    <property type="entry name" value="C2_PLC_like"/>
    <property type="match status" value="1"/>
</dbReference>
<feature type="domain" description="PI-PLC Y-box" evidence="8">
    <location>
        <begin position="653"/>
        <end position="769"/>
    </location>
</feature>
<feature type="region of interest" description="Disordered" evidence="5">
    <location>
        <begin position="1"/>
        <end position="21"/>
    </location>
</feature>
<dbReference type="GO" id="GO:0005737">
    <property type="term" value="C:cytoplasm"/>
    <property type="evidence" value="ECO:0007669"/>
    <property type="project" value="UniProtKB-SubCell"/>
</dbReference>
<dbReference type="PROSITE" id="PS50008">
    <property type="entry name" value="PIPLC_Y_DOMAIN"/>
    <property type="match status" value="1"/>
</dbReference>
<accession>A0A814K7U5</accession>
<evidence type="ECO:0000259" key="8">
    <source>
        <dbReference type="PROSITE" id="PS50008"/>
    </source>
</evidence>
<dbReference type="Gene3D" id="1.10.238.10">
    <property type="entry name" value="EF-hand"/>
    <property type="match status" value="1"/>
</dbReference>
<keyword evidence="11" id="KW-1185">Reference proteome</keyword>
<keyword evidence="2" id="KW-0963">Cytoplasm</keyword>
<organism evidence="9 11">
    <name type="scientific">Adineta ricciae</name>
    <name type="common">Rotifer</name>
    <dbReference type="NCBI Taxonomy" id="249248"/>
    <lineage>
        <taxon>Eukaryota</taxon>
        <taxon>Metazoa</taxon>
        <taxon>Spiralia</taxon>
        <taxon>Gnathifera</taxon>
        <taxon>Rotifera</taxon>
        <taxon>Eurotatoria</taxon>
        <taxon>Bdelloidea</taxon>
        <taxon>Adinetida</taxon>
        <taxon>Adinetidae</taxon>
        <taxon>Adineta</taxon>
    </lineage>
</organism>
<feature type="compositionally biased region" description="Low complexity" evidence="5">
    <location>
        <begin position="84"/>
        <end position="99"/>
    </location>
</feature>
<dbReference type="InterPro" id="IPR000008">
    <property type="entry name" value="C2_dom"/>
</dbReference>
<dbReference type="PROSITE" id="PS50007">
    <property type="entry name" value="PIPLC_X_DOMAIN"/>
    <property type="match status" value="1"/>
</dbReference>
<evidence type="ECO:0000259" key="7">
    <source>
        <dbReference type="PROSITE" id="PS50004"/>
    </source>
</evidence>
<dbReference type="Pfam" id="PF00388">
    <property type="entry name" value="PI-PLC-X"/>
    <property type="match status" value="1"/>
</dbReference>
<dbReference type="Gene3D" id="3.20.20.190">
    <property type="entry name" value="Phosphatidylinositol (PI) phosphodiesterase"/>
    <property type="match status" value="1"/>
</dbReference>
<name>A0A814K7U5_ADIRI</name>
<dbReference type="InterPro" id="IPR035892">
    <property type="entry name" value="C2_domain_sf"/>
</dbReference>
<dbReference type="InterPro" id="IPR017946">
    <property type="entry name" value="PLC-like_Pdiesterase_TIM-brl"/>
</dbReference>
<evidence type="ECO:0000256" key="1">
    <source>
        <dbReference type="ARBA" id="ARBA00004496"/>
    </source>
</evidence>
<feature type="region of interest" description="Disordered" evidence="5">
    <location>
        <begin position="38"/>
        <end position="63"/>
    </location>
</feature>
<dbReference type="Gene3D" id="2.30.29.30">
    <property type="entry name" value="Pleckstrin-homology domain (PH domain)/Phosphotyrosine-binding domain (PTB)"/>
    <property type="match status" value="1"/>
</dbReference>
<dbReference type="GO" id="GO:0051209">
    <property type="term" value="P:release of sequestered calcium ion into cytosol"/>
    <property type="evidence" value="ECO:0007669"/>
    <property type="project" value="TreeGrafter"/>
</dbReference>
<dbReference type="InterPro" id="IPR015359">
    <property type="entry name" value="PLC_EF-hand-like"/>
</dbReference>
<reference evidence="9" key="1">
    <citation type="submission" date="2021-02" db="EMBL/GenBank/DDBJ databases">
        <authorList>
            <person name="Nowell W R."/>
        </authorList>
    </citation>
    <scope>NUCLEOTIDE SEQUENCE</scope>
</reference>
<comment type="subcellular location">
    <subcellularLocation>
        <location evidence="1">Cytoplasm</location>
    </subcellularLocation>
</comment>
<dbReference type="EC" id="3.1.4.11" evidence="4"/>
<dbReference type="Pfam" id="PF00387">
    <property type="entry name" value="PI-PLC-Y"/>
    <property type="match status" value="1"/>
</dbReference>
<gene>
    <name evidence="10" type="ORF">EDS130_LOCUS31652</name>
    <name evidence="9" type="ORF">XAT740_LOCUS15586</name>
</gene>
<dbReference type="PROSITE" id="PS50004">
    <property type="entry name" value="C2"/>
    <property type="match status" value="1"/>
</dbReference>
<dbReference type="EMBL" id="CAJNOR010000967">
    <property type="protein sequence ID" value="CAF1047324.1"/>
    <property type="molecule type" value="Genomic_DNA"/>
</dbReference>
<dbReference type="SMART" id="SM00239">
    <property type="entry name" value="C2"/>
    <property type="match status" value="1"/>
</dbReference>
<dbReference type="Pfam" id="PF09279">
    <property type="entry name" value="EF-hand_like"/>
    <property type="match status" value="1"/>
</dbReference>
<feature type="compositionally biased region" description="Low complexity" evidence="5">
    <location>
        <begin position="40"/>
        <end position="60"/>
    </location>
</feature>
<sequence>MTDDITNENEINGGKYLSTMNGEQNKDEEIDENHLANLRSSSNSTTSTVSCRSSSVSTSVLRKQQQINRRRAFFQDDVVGRSLTTHNNNNNNNNTNHSSTIDDNQQILTTNNDNYEINPEESSTVLINQHEENPTNKSFKRKAVSFSTMPFEKKVADVCDCLRYMQEGSDFLKVRSYARQFRRLYKLNETLTAISWYPTSKKPSKAMITIDSIKEIRLGKTTERLREYTHQFQNESFFSIIYTNGNNQYASLDLVASSADEANIWVTGLSCLIAGQGSAPSPADFEDRQQMRDRWLRDAFTVPEQINRDEQRSSTNSMDEEEAIRLLIDYGISEEKAKVRLQEIQSSKSESARGFFTTDELINVFKELSTRPEIYHLLVRYSRNQDFLSTEDLTLFLEAEQGNSKITREKCAEIIQEFEPSAEAKLAGHLGIDGFTNYLLSPECDIFNPHNRNVCQEMDHPLNHYFIASSHNTFLLADQLKGPSSVDGFIHALMRGCRCLELHCFDGADGQPTIHNGTLTTRIPVNEVLEAINNYAFETSSYPLILCIELQCAVSQQERLAQLLIEIFGDKIFLDHLTTNVNSISNEYRPLPSPNDLRGKIIIKGKKLPPSFSNEINKEYGEITDDEDCYEDNKRRSKKDTNSKRHRRLALAFSDLVTLLRSAPFEDFETSSNEQQSGQVCTFSENAGLRLATSDAEEFVNYNKRFLSRISPGTWRVDSSNLNPQDFWNVGCQMVAMNYQTAGKFMDVYFGRFLSNGGCGYVLKPTYLRYDNAAAAAAASSSIISGRLSTNLYSSNTPQILHIKVISALHLPKPEQAELKANSVDPYVVVQIFGVPRDCDEVRTKTVYHNCESPQFNEAFEFEIAFPELTLVRFVVLDDESLDYDFIGQYTLPFDCIQPGYRHVHLYTIGGDLIANAYLFVHIVVNSKSLAVKPRRSMSRYRRSLLRRKLRVAAFRPVNHRQIDDLFKSVVQPLETAFEYRHAVEQSLCELNEMCGLPDISNVKQCVRKIASRLQKANLVGAVTIRNQSDIPIFEYSTTLPELSRQSVVALEEVINRCRALIDNGSVIHKKLFSVQSEVCELSKDIPKLLEGNGLRGKKFTKAIDNFSYDLALLHGQTDLLNKAKQDAIVTIRQILEAAETTHLLVQSE</sequence>
<evidence type="ECO:0000313" key="10">
    <source>
        <dbReference type="EMBL" id="CAF1320818.1"/>
    </source>
</evidence>
<dbReference type="SMART" id="SM00149">
    <property type="entry name" value="PLCYc"/>
    <property type="match status" value="1"/>
</dbReference>
<dbReference type="PANTHER" id="PTHR10336:SF196">
    <property type="entry name" value="PHOSPHOINOSITIDE PHOSPHOLIPASE C"/>
    <property type="match status" value="1"/>
</dbReference>
<evidence type="ECO:0000256" key="5">
    <source>
        <dbReference type="SAM" id="MobiDB-lite"/>
    </source>
</evidence>
<dbReference type="GO" id="GO:0004435">
    <property type="term" value="F:phosphatidylinositol-4,5-bisphosphate phospholipase C activity"/>
    <property type="evidence" value="ECO:0007669"/>
    <property type="project" value="UniProtKB-EC"/>
</dbReference>
<dbReference type="PANTHER" id="PTHR10336">
    <property type="entry name" value="PHOSPHOINOSITIDE-SPECIFIC PHOSPHOLIPASE C FAMILY PROTEIN"/>
    <property type="match status" value="1"/>
</dbReference>